<protein>
    <submittedName>
        <fullName evidence="1">Uncharacterized protein</fullName>
    </submittedName>
</protein>
<reference evidence="1" key="2">
    <citation type="journal article" date="2015" name="Data Brief">
        <title>Shoot transcriptome of the giant reed, Arundo donax.</title>
        <authorList>
            <person name="Barrero R.A."/>
            <person name="Guerrero F.D."/>
            <person name="Moolhuijzen P."/>
            <person name="Goolsby J.A."/>
            <person name="Tidwell J."/>
            <person name="Bellgard S.E."/>
            <person name="Bellgard M.I."/>
        </authorList>
    </citation>
    <scope>NUCLEOTIDE SEQUENCE</scope>
    <source>
        <tissue evidence="1">Shoot tissue taken approximately 20 cm above the soil surface</tissue>
    </source>
</reference>
<dbReference type="EMBL" id="GBRH01161159">
    <property type="protein sequence ID" value="JAE36737.1"/>
    <property type="molecule type" value="Transcribed_RNA"/>
</dbReference>
<sequence length="32" mass="3807">MLKNETPGYRIVETDGHCSLFRETFTAWLLFM</sequence>
<accession>A0A0A9HJ11</accession>
<proteinExistence type="predicted"/>
<reference evidence="1" key="1">
    <citation type="submission" date="2014-09" db="EMBL/GenBank/DDBJ databases">
        <authorList>
            <person name="Magalhaes I.L.F."/>
            <person name="Oliveira U."/>
            <person name="Santos F.R."/>
            <person name="Vidigal T.H.D.A."/>
            <person name="Brescovit A.D."/>
            <person name="Santos A.J."/>
        </authorList>
    </citation>
    <scope>NUCLEOTIDE SEQUENCE</scope>
    <source>
        <tissue evidence="1">Shoot tissue taken approximately 20 cm above the soil surface</tissue>
    </source>
</reference>
<dbReference type="AlphaFoldDB" id="A0A0A9HJ11"/>
<evidence type="ECO:0000313" key="1">
    <source>
        <dbReference type="EMBL" id="JAE36737.1"/>
    </source>
</evidence>
<organism evidence="1">
    <name type="scientific">Arundo donax</name>
    <name type="common">Giant reed</name>
    <name type="synonym">Donax arundinaceus</name>
    <dbReference type="NCBI Taxonomy" id="35708"/>
    <lineage>
        <taxon>Eukaryota</taxon>
        <taxon>Viridiplantae</taxon>
        <taxon>Streptophyta</taxon>
        <taxon>Embryophyta</taxon>
        <taxon>Tracheophyta</taxon>
        <taxon>Spermatophyta</taxon>
        <taxon>Magnoliopsida</taxon>
        <taxon>Liliopsida</taxon>
        <taxon>Poales</taxon>
        <taxon>Poaceae</taxon>
        <taxon>PACMAD clade</taxon>
        <taxon>Arundinoideae</taxon>
        <taxon>Arundineae</taxon>
        <taxon>Arundo</taxon>
    </lineage>
</organism>
<name>A0A0A9HJ11_ARUDO</name>